<evidence type="ECO:0000256" key="4">
    <source>
        <dbReference type="ARBA" id="ARBA00023125"/>
    </source>
</evidence>
<comment type="subcellular location">
    <subcellularLocation>
        <location evidence="1">Nucleus</location>
    </subcellularLocation>
</comment>
<evidence type="ECO:0000256" key="6">
    <source>
        <dbReference type="ARBA" id="ARBA00023242"/>
    </source>
</evidence>
<dbReference type="OrthoDB" id="4060227at2759"/>
<dbReference type="PANTHER" id="PTHR31845">
    <property type="entry name" value="FINGER DOMAIN PROTEIN, PUTATIVE-RELATED"/>
    <property type="match status" value="1"/>
</dbReference>
<dbReference type="InterPro" id="IPR007219">
    <property type="entry name" value="XnlR_reg_dom"/>
</dbReference>
<accession>A0A6A6U6I4</accession>
<keyword evidence="4" id="KW-0238">DNA-binding</keyword>
<evidence type="ECO:0000256" key="1">
    <source>
        <dbReference type="ARBA" id="ARBA00004123"/>
    </source>
</evidence>
<name>A0A6A6U6I4_9PEZI</name>
<feature type="region of interest" description="Disordered" evidence="7">
    <location>
        <begin position="117"/>
        <end position="143"/>
    </location>
</feature>
<organism evidence="9 10">
    <name type="scientific">Microthyrium microscopicum</name>
    <dbReference type="NCBI Taxonomy" id="703497"/>
    <lineage>
        <taxon>Eukaryota</taxon>
        <taxon>Fungi</taxon>
        <taxon>Dikarya</taxon>
        <taxon>Ascomycota</taxon>
        <taxon>Pezizomycotina</taxon>
        <taxon>Dothideomycetes</taxon>
        <taxon>Dothideomycetes incertae sedis</taxon>
        <taxon>Microthyriales</taxon>
        <taxon>Microthyriaceae</taxon>
        <taxon>Microthyrium</taxon>
    </lineage>
</organism>
<dbReference type="GO" id="GO:0008270">
    <property type="term" value="F:zinc ion binding"/>
    <property type="evidence" value="ECO:0007669"/>
    <property type="project" value="InterPro"/>
</dbReference>
<evidence type="ECO:0000256" key="5">
    <source>
        <dbReference type="ARBA" id="ARBA00023163"/>
    </source>
</evidence>
<dbReference type="SMART" id="SM00906">
    <property type="entry name" value="Fungal_trans"/>
    <property type="match status" value="1"/>
</dbReference>
<dbReference type="SUPFAM" id="SSF57701">
    <property type="entry name" value="Zn2/Cys6 DNA-binding domain"/>
    <property type="match status" value="1"/>
</dbReference>
<evidence type="ECO:0000313" key="10">
    <source>
        <dbReference type="Proteomes" id="UP000799302"/>
    </source>
</evidence>
<dbReference type="InterPro" id="IPR001138">
    <property type="entry name" value="Zn2Cys6_DnaBD"/>
</dbReference>
<dbReference type="PANTHER" id="PTHR31845:SF17">
    <property type="entry name" value="ZN(II)2CYS6 TRANSCRIPTION FACTOR (EUROFUNG)"/>
    <property type="match status" value="1"/>
</dbReference>
<evidence type="ECO:0000259" key="8">
    <source>
        <dbReference type="PROSITE" id="PS50048"/>
    </source>
</evidence>
<feature type="compositionally biased region" description="Polar residues" evidence="7">
    <location>
        <begin position="131"/>
        <end position="143"/>
    </location>
</feature>
<keyword evidence="5" id="KW-0804">Transcription</keyword>
<dbReference type="GO" id="GO:0000976">
    <property type="term" value="F:transcription cis-regulatory region binding"/>
    <property type="evidence" value="ECO:0007669"/>
    <property type="project" value="TreeGrafter"/>
</dbReference>
<dbReference type="InterPro" id="IPR036864">
    <property type="entry name" value="Zn2-C6_fun-type_DNA-bd_sf"/>
</dbReference>
<dbReference type="GO" id="GO:0006351">
    <property type="term" value="P:DNA-templated transcription"/>
    <property type="evidence" value="ECO:0007669"/>
    <property type="project" value="InterPro"/>
</dbReference>
<sequence length="635" mass="71427">MPSSPSAEASISALREHFGDGKPPEISRKVTACVACRKQKIKCHMKDPKAPCIRCKRRNLPCTVNRSLQMVLEEDILDRHTTKRKIRNLEEAIKLLANKLSMPELRTLLIETQDEAANAREDEAASGNRPLVSTTGDTDNSPSWEVVMDTESGPAAIPASVVSTIPPTRPPPLLPCGDRSNIDIIARGILSLADVESFFKIYTERLDHFLYRILIDHNSLSSVRASSPLLTAAVCTVGALHLRSPEYDACYEEFTRLCGIQVFSKSHTVDDVRALCIGAFWLSSISWTLVGLAVRIASEIQLHRCISKMPHDKLACYQRTRMWYLVYICDHQFSIAYGKPPMTHEFETLNPPAVFLESPYAAEDDARLISEIELWSTSTRVFENFGVDTDAPLADKSVAQLRRYGIALDTWRANWNERFTQNEQLGNYPRKSVALHFHFAKLYLGAHVFRGANKNANVFHEMSPDMEEFANGAILSATAILRTIISDIEIQSCLNGLTLYFDTMIAFAVVFLLKLATRESGNVRVNKQEVLDMIRQLVTVLKELKPSFHPRHLLFGIATSLEKLLDRCLQLPDQEPTHLLSTHRHPESVSPDTSQCWMENSSGGFLMGSYEFLDSQSLLRDFNFNLDTLGLQQMP</sequence>
<dbReference type="AlphaFoldDB" id="A0A6A6U6I4"/>
<dbReference type="PROSITE" id="PS00463">
    <property type="entry name" value="ZN2_CY6_FUNGAL_1"/>
    <property type="match status" value="1"/>
</dbReference>
<dbReference type="CDD" id="cd00067">
    <property type="entry name" value="GAL4"/>
    <property type="match status" value="1"/>
</dbReference>
<dbReference type="GO" id="GO:0000981">
    <property type="term" value="F:DNA-binding transcription factor activity, RNA polymerase II-specific"/>
    <property type="evidence" value="ECO:0007669"/>
    <property type="project" value="InterPro"/>
</dbReference>
<keyword evidence="3" id="KW-0805">Transcription regulation</keyword>
<evidence type="ECO:0000256" key="7">
    <source>
        <dbReference type="SAM" id="MobiDB-lite"/>
    </source>
</evidence>
<keyword evidence="10" id="KW-1185">Reference proteome</keyword>
<dbReference type="EMBL" id="MU004237">
    <property type="protein sequence ID" value="KAF2667875.1"/>
    <property type="molecule type" value="Genomic_DNA"/>
</dbReference>
<dbReference type="GO" id="GO:0005634">
    <property type="term" value="C:nucleus"/>
    <property type="evidence" value="ECO:0007669"/>
    <property type="project" value="UniProtKB-SubCell"/>
</dbReference>
<dbReference type="PROSITE" id="PS50048">
    <property type="entry name" value="ZN2_CY6_FUNGAL_2"/>
    <property type="match status" value="1"/>
</dbReference>
<evidence type="ECO:0000313" key="9">
    <source>
        <dbReference type="EMBL" id="KAF2667875.1"/>
    </source>
</evidence>
<dbReference type="Proteomes" id="UP000799302">
    <property type="component" value="Unassembled WGS sequence"/>
</dbReference>
<dbReference type="Gene3D" id="4.10.240.10">
    <property type="entry name" value="Zn(2)-C6 fungal-type DNA-binding domain"/>
    <property type="match status" value="1"/>
</dbReference>
<evidence type="ECO:0000256" key="3">
    <source>
        <dbReference type="ARBA" id="ARBA00023015"/>
    </source>
</evidence>
<evidence type="ECO:0000256" key="2">
    <source>
        <dbReference type="ARBA" id="ARBA00022723"/>
    </source>
</evidence>
<keyword evidence="2" id="KW-0479">Metal-binding</keyword>
<dbReference type="Pfam" id="PF00172">
    <property type="entry name" value="Zn_clus"/>
    <property type="match status" value="1"/>
</dbReference>
<reference evidence="9" key="1">
    <citation type="journal article" date="2020" name="Stud. Mycol.">
        <title>101 Dothideomycetes genomes: a test case for predicting lifestyles and emergence of pathogens.</title>
        <authorList>
            <person name="Haridas S."/>
            <person name="Albert R."/>
            <person name="Binder M."/>
            <person name="Bloem J."/>
            <person name="Labutti K."/>
            <person name="Salamov A."/>
            <person name="Andreopoulos B."/>
            <person name="Baker S."/>
            <person name="Barry K."/>
            <person name="Bills G."/>
            <person name="Bluhm B."/>
            <person name="Cannon C."/>
            <person name="Castanera R."/>
            <person name="Culley D."/>
            <person name="Daum C."/>
            <person name="Ezra D."/>
            <person name="Gonzalez J."/>
            <person name="Henrissat B."/>
            <person name="Kuo A."/>
            <person name="Liang C."/>
            <person name="Lipzen A."/>
            <person name="Lutzoni F."/>
            <person name="Magnuson J."/>
            <person name="Mondo S."/>
            <person name="Nolan M."/>
            <person name="Ohm R."/>
            <person name="Pangilinan J."/>
            <person name="Park H.-J."/>
            <person name="Ramirez L."/>
            <person name="Alfaro M."/>
            <person name="Sun H."/>
            <person name="Tritt A."/>
            <person name="Yoshinaga Y."/>
            <person name="Zwiers L.-H."/>
            <person name="Turgeon B."/>
            <person name="Goodwin S."/>
            <person name="Spatafora J."/>
            <person name="Crous P."/>
            <person name="Grigoriev I."/>
        </authorList>
    </citation>
    <scope>NUCLEOTIDE SEQUENCE</scope>
    <source>
        <strain evidence="9">CBS 115976</strain>
    </source>
</reference>
<feature type="domain" description="Zn(2)-C6 fungal-type" evidence="8">
    <location>
        <begin position="32"/>
        <end position="64"/>
    </location>
</feature>
<protein>
    <submittedName>
        <fullName evidence="9">C6 transcription factor</fullName>
    </submittedName>
</protein>
<dbReference type="CDD" id="cd12148">
    <property type="entry name" value="fungal_TF_MHR"/>
    <property type="match status" value="1"/>
</dbReference>
<gene>
    <name evidence="9" type="ORF">BT63DRAFT_457176</name>
</gene>
<proteinExistence type="predicted"/>
<keyword evidence="6" id="KW-0539">Nucleus</keyword>
<dbReference type="InterPro" id="IPR051089">
    <property type="entry name" value="prtT"/>
</dbReference>
<dbReference type="Pfam" id="PF04082">
    <property type="entry name" value="Fungal_trans"/>
    <property type="match status" value="1"/>
</dbReference>
<dbReference type="SMART" id="SM00066">
    <property type="entry name" value="GAL4"/>
    <property type="match status" value="1"/>
</dbReference>